<gene>
    <name evidence="3" type="ORF">ABR748_30620</name>
</gene>
<dbReference type="SUPFAM" id="SSF89372">
    <property type="entry name" value="Fucose-specific lectin"/>
    <property type="match status" value="2"/>
</dbReference>
<reference evidence="3 4" key="1">
    <citation type="submission" date="2024-01" db="EMBL/GenBank/DDBJ databases">
        <title>Metagenomic exploration of the rhizosphere soil microbial community and their significance in facilitating the development of wild simulated ginseng.</title>
        <authorList>
            <person name="Huang J."/>
        </authorList>
    </citation>
    <scope>NUCLEOTIDE SEQUENCE [LARGE SCALE GENOMIC DNA]</scope>
    <source>
        <strain evidence="3 4">WY141</strain>
    </source>
</reference>
<evidence type="ECO:0000313" key="3">
    <source>
        <dbReference type="EMBL" id="MER0428538.1"/>
    </source>
</evidence>
<keyword evidence="4" id="KW-1185">Reference proteome</keyword>
<dbReference type="Gene3D" id="2.120.10.70">
    <property type="entry name" value="Fucose-specific lectin"/>
    <property type="match status" value="2"/>
</dbReference>
<dbReference type="RefSeq" id="WP_350240638.1">
    <property type="nucleotide sequence ID" value="NZ_JBEJUE010000038.1"/>
</dbReference>
<name>A0ABV1QBJ4_STRMI</name>
<feature type="domain" description="Probable transposase IS891/IS1136/IS1341" evidence="2">
    <location>
        <begin position="90"/>
        <end position="193"/>
    </location>
</feature>
<dbReference type="Proteomes" id="UP001456562">
    <property type="component" value="Unassembled WGS sequence"/>
</dbReference>
<dbReference type="EMBL" id="JBEJUE010000038">
    <property type="protein sequence ID" value="MER0428538.1"/>
    <property type="molecule type" value="Genomic_DNA"/>
</dbReference>
<evidence type="ECO:0000259" key="2">
    <source>
        <dbReference type="Pfam" id="PF01385"/>
    </source>
</evidence>
<organism evidence="3 4">
    <name type="scientific">Streptomyces microflavus</name>
    <name type="common">Streptomyces lipmanii</name>
    <dbReference type="NCBI Taxonomy" id="1919"/>
    <lineage>
        <taxon>Bacteria</taxon>
        <taxon>Bacillati</taxon>
        <taxon>Actinomycetota</taxon>
        <taxon>Actinomycetes</taxon>
        <taxon>Kitasatosporales</taxon>
        <taxon>Streptomycetaceae</taxon>
        <taxon>Streptomyces</taxon>
    </lineage>
</organism>
<dbReference type="InterPro" id="IPR001959">
    <property type="entry name" value="Transposase"/>
</dbReference>
<feature type="compositionally biased region" description="Low complexity" evidence="1">
    <location>
        <begin position="266"/>
        <end position="280"/>
    </location>
</feature>
<sequence>MGYPRFKKKGRAKDSFRLHHAVTQPTIRLDGYRRLSLPRPGSIRIHDSGKRLARLITRGQAVVQSVTVSRSAHRWYAAVLVKVHQNLPDQPTRAQRANGTVGVDLGVKTLAALTQPVTLPGAPETLMVPNPRHLAADTRRLTRAQRALSRTTKGSARHRKAAQRVATLHHRIAERRSTYLHTLTKQLTTRYATVSWRGALFEVRGIRRGSGCRAEGIGRYLAVFVQGACSLARRANRTCWRGFAPHLGILQVDMTFRRKAVTHCGHAGPGARAPMRGAAGLSRTDPGQPGALRDNERSPMTIDETVQAQDGAPEGPGAYVASPEAAVRTQHAFKDLEALGITVEPKAHWWGFELRLNQEAVDRYLELKDHLADALGEILKEPLSSLVAVAALAQKFWVQAVSRGYGCKLVSPWFSPLMLIPVGLGPKEDLNLWWTVFKPAQGWSTDERFPGHESGSNPALAEFSGKLICVHRGGGDNQLWFTTYDPDKGWTQDTKVGAHETANGPALAVYGGKLHCVHRGSSDTSLWHTTYDGTRWTADVKLTAHESSTGPALAVFGGKLHLVHKGGRDNRLWHATYNGSSWTGDSPLPGHETVSNPALAVYDNKLHLLHRGGNDTQLWHATYNGSSWSDDRKLGSHESLEGPALAVYGGELYAIHRGYGSGDQSLWWTKYRTGGTWTPDEEFPGHESGAGPAAIVYRDKNGTEDQLLVVHRGWSNNRAAGADTAEDEARIAAEQATATTPGTP</sequence>
<comment type="caution">
    <text evidence="3">The sequence shown here is derived from an EMBL/GenBank/DDBJ whole genome shotgun (WGS) entry which is preliminary data.</text>
</comment>
<dbReference type="Pfam" id="PF01385">
    <property type="entry name" value="OrfB_IS605"/>
    <property type="match status" value="1"/>
</dbReference>
<evidence type="ECO:0000256" key="1">
    <source>
        <dbReference type="SAM" id="MobiDB-lite"/>
    </source>
</evidence>
<protein>
    <submittedName>
        <fullName evidence="3">Transposase</fullName>
    </submittedName>
</protein>
<feature type="region of interest" description="Disordered" evidence="1">
    <location>
        <begin position="266"/>
        <end position="300"/>
    </location>
</feature>
<proteinExistence type="predicted"/>
<accession>A0ABV1QBJ4</accession>
<evidence type="ECO:0000313" key="4">
    <source>
        <dbReference type="Proteomes" id="UP001456562"/>
    </source>
</evidence>